<evidence type="ECO:0000256" key="3">
    <source>
        <dbReference type="ARBA" id="ARBA00022840"/>
    </source>
</evidence>
<evidence type="ECO:0000256" key="2">
    <source>
        <dbReference type="ARBA" id="ARBA00022763"/>
    </source>
</evidence>
<keyword evidence="1" id="KW-0547">Nucleotide-binding</keyword>
<dbReference type="AlphaFoldDB" id="K1U234"/>
<dbReference type="EMBL" id="AJWY01001770">
    <property type="protein sequence ID" value="EKC79302.1"/>
    <property type="molecule type" value="Genomic_DNA"/>
</dbReference>
<dbReference type="PANTHER" id="PTHR11059">
    <property type="entry name" value="DNA REPAIR PROTEIN RECN"/>
    <property type="match status" value="1"/>
</dbReference>
<dbReference type="GO" id="GO:0006310">
    <property type="term" value="P:DNA recombination"/>
    <property type="evidence" value="ECO:0007669"/>
    <property type="project" value="InterPro"/>
</dbReference>
<dbReference type="GO" id="GO:0006281">
    <property type="term" value="P:DNA repair"/>
    <property type="evidence" value="ECO:0007669"/>
    <property type="project" value="UniProtKB-KW"/>
</dbReference>
<keyword evidence="4" id="KW-0234">DNA repair</keyword>
<feature type="non-terminal residue" evidence="5">
    <location>
        <position position="182"/>
    </location>
</feature>
<reference evidence="5" key="1">
    <citation type="journal article" date="2013" name="Environ. Microbiol.">
        <title>Microbiota from the distal guts of lean and obese adolescents exhibit partial functional redundancy besides clear differences in community structure.</title>
        <authorList>
            <person name="Ferrer M."/>
            <person name="Ruiz A."/>
            <person name="Lanza F."/>
            <person name="Haange S.B."/>
            <person name="Oberbach A."/>
            <person name="Till H."/>
            <person name="Bargiela R."/>
            <person name="Campoy C."/>
            <person name="Segura M.T."/>
            <person name="Richter M."/>
            <person name="von Bergen M."/>
            <person name="Seifert J."/>
            <person name="Suarez A."/>
        </authorList>
    </citation>
    <scope>NUCLEOTIDE SEQUENCE</scope>
</reference>
<keyword evidence="3" id="KW-0067">ATP-binding</keyword>
<proteinExistence type="predicted"/>
<accession>K1U234</accession>
<protein>
    <submittedName>
        <fullName evidence="5">DNA repair protein RecN</fullName>
    </submittedName>
</protein>
<organism evidence="5">
    <name type="scientific">human gut metagenome</name>
    <dbReference type="NCBI Taxonomy" id="408170"/>
    <lineage>
        <taxon>unclassified sequences</taxon>
        <taxon>metagenomes</taxon>
        <taxon>organismal metagenomes</taxon>
    </lineage>
</organism>
<dbReference type="InterPro" id="IPR004604">
    <property type="entry name" value="DNA_recomb/repair_RecN"/>
</dbReference>
<dbReference type="PANTHER" id="PTHR11059:SF0">
    <property type="entry name" value="DNA REPAIR PROTEIN RECN"/>
    <property type="match status" value="1"/>
</dbReference>
<dbReference type="Gene3D" id="6.10.140.1080">
    <property type="match status" value="1"/>
</dbReference>
<dbReference type="GO" id="GO:0005524">
    <property type="term" value="F:ATP binding"/>
    <property type="evidence" value="ECO:0007669"/>
    <property type="project" value="UniProtKB-KW"/>
</dbReference>
<comment type="caution">
    <text evidence="5">The sequence shown here is derived from an EMBL/GenBank/DDBJ whole genome shotgun (WGS) entry which is preliminary data.</text>
</comment>
<dbReference type="GO" id="GO:0043590">
    <property type="term" value="C:bacterial nucleoid"/>
    <property type="evidence" value="ECO:0007669"/>
    <property type="project" value="TreeGrafter"/>
</dbReference>
<evidence type="ECO:0000313" key="5">
    <source>
        <dbReference type="EMBL" id="EKC79302.1"/>
    </source>
</evidence>
<evidence type="ECO:0000256" key="1">
    <source>
        <dbReference type="ARBA" id="ARBA00022741"/>
    </source>
</evidence>
<name>K1U234_9ZZZZ</name>
<dbReference type="GO" id="GO:0009432">
    <property type="term" value="P:SOS response"/>
    <property type="evidence" value="ECO:0007669"/>
    <property type="project" value="TreeGrafter"/>
</dbReference>
<gene>
    <name evidence="5" type="ORF">LEA_02587</name>
</gene>
<evidence type="ECO:0000256" key="4">
    <source>
        <dbReference type="ARBA" id="ARBA00023204"/>
    </source>
</evidence>
<keyword evidence="2" id="KW-0227">DNA damage</keyword>
<sequence>MKMRKTDRLDILNYQIEEIQKADIRPGEKDELTEKLGFLRNAEKVLDLLHTAYAALNGDGEMPGAADVAADAASKLLSAADYSSDFAETANGVNDAAMNLSAYTEELRDKIYSLDYDPNETERAEERLDVIYRLSQKYGDSEEDILAYLENAEKERDALSFSDERAEQLRAETEKAYNEALA</sequence>